<evidence type="ECO:0000256" key="2">
    <source>
        <dbReference type="SAM" id="Phobius"/>
    </source>
</evidence>
<feature type="compositionally biased region" description="Basic residues" evidence="1">
    <location>
        <begin position="165"/>
        <end position="178"/>
    </location>
</feature>
<name>A0A9D1AK85_9FIRM</name>
<gene>
    <name evidence="3" type="ORF">IAB36_07865</name>
</gene>
<proteinExistence type="predicted"/>
<reference evidence="3" key="2">
    <citation type="journal article" date="2021" name="PeerJ">
        <title>Extensive microbial diversity within the chicken gut microbiome revealed by metagenomics and culture.</title>
        <authorList>
            <person name="Gilroy R."/>
            <person name="Ravi A."/>
            <person name="Getino M."/>
            <person name="Pursley I."/>
            <person name="Horton D.L."/>
            <person name="Alikhan N.F."/>
            <person name="Baker D."/>
            <person name="Gharbi K."/>
            <person name="Hall N."/>
            <person name="Watson M."/>
            <person name="Adriaenssens E.M."/>
            <person name="Foster-Nyarko E."/>
            <person name="Jarju S."/>
            <person name="Secka A."/>
            <person name="Antonio M."/>
            <person name="Oren A."/>
            <person name="Chaudhuri R.R."/>
            <person name="La Ragione R."/>
            <person name="Hildebrand F."/>
            <person name="Pallen M.J."/>
        </authorList>
    </citation>
    <scope>NUCLEOTIDE SEQUENCE</scope>
    <source>
        <strain evidence="3">CHK184-25365</strain>
    </source>
</reference>
<feature type="transmembrane region" description="Helical" evidence="2">
    <location>
        <begin position="74"/>
        <end position="91"/>
    </location>
</feature>
<dbReference type="AlphaFoldDB" id="A0A9D1AK85"/>
<comment type="caution">
    <text evidence="3">The sequence shown here is derived from an EMBL/GenBank/DDBJ whole genome shotgun (WGS) entry which is preliminary data.</text>
</comment>
<evidence type="ECO:0000256" key="1">
    <source>
        <dbReference type="SAM" id="MobiDB-lite"/>
    </source>
</evidence>
<feature type="transmembrane region" description="Helical" evidence="2">
    <location>
        <begin position="48"/>
        <end position="68"/>
    </location>
</feature>
<protein>
    <submittedName>
        <fullName evidence="3">Spore cortex biosynthesis protein YabQ</fullName>
    </submittedName>
</protein>
<keyword evidence="2" id="KW-0812">Transmembrane</keyword>
<keyword evidence="2" id="KW-1133">Transmembrane helix</keyword>
<reference evidence="3" key="1">
    <citation type="submission" date="2020-10" db="EMBL/GenBank/DDBJ databases">
        <authorList>
            <person name="Gilroy R."/>
        </authorList>
    </citation>
    <scope>NUCLEOTIDE SEQUENCE</scope>
    <source>
        <strain evidence="3">CHK184-25365</strain>
    </source>
</reference>
<sequence length="178" mass="20125">MDFYFITDLPLQVTLLARFFLYGVLVGIWAGVLKGLRWPACRLWQGVLDVLLWLVPAVGFFLLSLALYQGKLRLSLAMAALLGAVCWRYTLGRLLQKLWRQICLVVSFPLRRAGNWWRKKRQAAAKREKSKKTLEKSLGIPLKKTVGLMYNKAVSHFGSFSGPSKHPKGGSHGSHKKT</sequence>
<feature type="transmembrane region" description="Helical" evidence="2">
    <location>
        <begin position="15"/>
        <end position="36"/>
    </location>
</feature>
<organism evidence="3 4">
    <name type="scientific">Candidatus Egerieicola pullicola</name>
    <dbReference type="NCBI Taxonomy" id="2840775"/>
    <lineage>
        <taxon>Bacteria</taxon>
        <taxon>Bacillati</taxon>
        <taxon>Bacillota</taxon>
        <taxon>Clostridia</taxon>
        <taxon>Eubacteriales</taxon>
        <taxon>Oscillospiraceae</taxon>
        <taxon>Oscillospiraceae incertae sedis</taxon>
        <taxon>Candidatus Egerieicola</taxon>
    </lineage>
</organism>
<keyword evidence="2" id="KW-0472">Membrane</keyword>
<dbReference type="EMBL" id="DVGY01000182">
    <property type="protein sequence ID" value="HIR41727.1"/>
    <property type="molecule type" value="Genomic_DNA"/>
</dbReference>
<dbReference type="Proteomes" id="UP000886749">
    <property type="component" value="Unassembled WGS sequence"/>
</dbReference>
<evidence type="ECO:0000313" key="3">
    <source>
        <dbReference type="EMBL" id="HIR41727.1"/>
    </source>
</evidence>
<feature type="region of interest" description="Disordered" evidence="1">
    <location>
        <begin position="158"/>
        <end position="178"/>
    </location>
</feature>
<evidence type="ECO:0000313" key="4">
    <source>
        <dbReference type="Proteomes" id="UP000886749"/>
    </source>
</evidence>
<accession>A0A9D1AK85</accession>